<sequence length="834" mass="91341">MNSYSENLHSSVLASLESQESNKKKLDSQLNSSMFTLYYAEGAEIVTNDKSVTAAKKYNQSQKVKKQATESKNISTNIVLSAGQQNSYTAQSVTNVAVSASNIQIAANAIVRLASDMGSIFSIVNAADYGTQIYQQSFEAYTLMNTTAYLAEVASQHAMETSASIAEVASSTVEDKAKATDASVDNLLKVATADFTATAAVVAAENDAKAAASVVTKNAQGAIESNKVELEAAKVAYNLNNKSLNYNLKVHVPEVFDGSYNVSFDFYKPPFKSNEKGQNTSAPGLDNPVKSYNLFLVKDSKKSTFSALTAEEAMDNSLQYVQIIPALTSLSDTDPAKALTAAVDNSNSYFAALNTSKLSKEKVLQAKDQLRDANAALQTATKEKQDADQIVLDGKDEIAKLTKELPQAKEKAAHTAEASKKDPKNNDLSKAAAQAAKSLSTLEQTLENAKLNETKVFDAAKVAADSLKIATANAANAKTDLANAESQAENDQKEVETAGQLVASSKKEGFKNIQTIDLVDSDNEMLALGEKYVIFLLTIFTDDYKKGINTYDDFLSAPSETFSLKNTLKAVTDIAIEKEPAKNIHIHPDLPVLSPYAITFTVDETDHKHTEYRCMYLSYNEDLFTSNELDYFEESIEVSVIKKEIQYSKNDIDQYNGDLGAVKGKITQLNDEFSKKIKSLDPVKDKDLIKALNQEHNQILNNYTQIQTEINSKLLIVTTKLDQLYLSFEKMVAKKLPKIKNKKGFFFNLKLAENVSSGNYTTAVPVSKNSLTYEAVIDPTTTDNFGNALIDGKTYIPVVLSVYSGNETTENQYNNNLSDWENEETFHFSITNNQ</sequence>
<keyword evidence="1" id="KW-0175">Coiled coil</keyword>
<dbReference type="AlphaFoldDB" id="A0A434A0H9"/>
<feature type="coiled-coil region" evidence="1">
    <location>
        <begin position="360"/>
        <end position="390"/>
    </location>
</feature>
<dbReference type="OrthoDB" id="723689at2"/>
<name>A0A434A0H9_9FLAO</name>
<evidence type="ECO:0000313" key="4">
    <source>
        <dbReference type="Proteomes" id="UP000288102"/>
    </source>
</evidence>
<reference evidence="4" key="1">
    <citation type="journal article" date="2019" name="Syst. Appl. Microbiol.">
        <title>Flavobacterium circumlabens sp. nov. and Flavobacterium cupreum sp. nov., two psychrotrophic species isolated from Antarctic environmental samples.</title>
        <authorList>
            <person name="Kralova S."/>
            <person name="Busse H.-J."/>
            <person name="Svec P."/>
            <person name="Maslanova I."/>
            <person name="Stankova E."/>
            <person name="Bartak M."/>
            <person name="Sedlacek I."/>
        </authorList>
    </citation>
    <scope>NUCLEOTIDE SEQUENCE [LARGE SCALE GENOMIC DNA]</scope>
    <source>
        <strain evidence="4">CCM 8825</strain>
    </source>
</reference>
<evidence type="ECO:0000256" key="1">
    <source>
        <dbReference type="SAM" id="Coils"/>
    </source>
</evidence>
<dbReference type="EMBL" id="QWDM01000025">
    <property type="protein sequence ID" value="RUT67878.1"/>
    <property type="molecule type" value="Genomic_DNA"/>
</dbReference>
<evidence type="ECO:0000256" key="2">
    <source>
        <dbReference type="SAM" id="MobiDB-lite"/>
    </source>
</evidence>
<proteinExistence type="predicted"/>
<protein>
    <submittedName>
        <fullName evidence="3">Uncharacterized protein</fullName>
    </submittedName>
</protein>
<feature type="region of interest" description="Disordered" evidence="2">
    <location>
        <begin position="406"/>
        <end position="433"/>
    </location>
</feature>
<feature type="compositionally biased region" description="Basic and acidic residues" evidence="2">
    <location>
        <begin position="406"/>
        <end position="427"/>
    </location>
</feature>
<accession>A0A434A0H9</accession>
<evidence type="ECO:0000313" key="3">
    <source>
        <dbReference type="EMBL" id="RUT67878.1"/>
    </source>
</evidence>
<comment type="caution">
    <text evidence="3">The sequence shown here is derived from an EMBL/GenBank/DDBJ whole genome shotgun (WGS) entry which is preliminary data.</text>
</comment>
<gene>
    <name evidence="3" type="ORF">D0817_24080</name>
</gene>
<dbReference type="RefSeq" id="WP_127340829.1">
    <property type="nucleotide sequence ID" value="NZ_QWDM01000025.1"/>
</dbReference>
<dbReference type="Proteomes" id="UP000288102">
    <property type="component" value="Unassembled WGS sequence"/>
</dbReference>
<keyword evidence="4" id="KW-1185">Reference proteome</keyword>
<organism evidence="3 4">
    <name type="scientific">Flavobacterium cupreum</name>
    <dbReference type="NCBI Taxonomy" id="2133766"/>
    <lineage>
        <taxon>Bacteria</taxon>
        <taxon>Pseudomonadati</taxon>
        <taxon>Bacteroidota</taxon>
        <taxon>Flavobacteriia</taxon>
        <taxon>Flavobacteriales</taxon>
        <taxon>Flavobacteriaceae</taxon>
        <taxon>Flavobacterium</taxon>
    </lineage>
</organism>